<accession>A0A9P8C5T1</accession>
<protein>
    <submittedName>
        <fullName evidence="2">Uncharacterized protein</fullName>
    </submittedName>
</protein>
<feature type="compositionally biased region" description="Basic and acidic residues" evidence="1">
    <location>
        <begin position="22"/>
        <end position="65"/>
    </location>
</feature>
<gene>
    <name evidence="2" type="ORF">BJ875DRAFT_284495</name>
</gene>
<keyword evidence="3" id="KW-1185">Reference proteome</keyword>
<evidence type="ECO:0000313" key="3">
    <source>
        <dbReference type="Proteomes" id="UP000824998"/>
    </source>
</evidence>
<dbReference type="OrthoDB" id="3565348at2759"/>
<organism evidence="2 3">
    <name type="scientific">Amylocarpus encephaloides</name>
    <dbReference type="NCBI Taxonomy" id="45428"/>
    <lineage>
        <taxon>Eukaryota</taxon>
        <taxon>Fungi</taxon>
        <taxon>Dikarya</taxon>
        <taxon>Ascomycota</taxon>
        <taxon>Pezizomycotina</taxon>
        <taxon>Leotiomycetes</taxon>
        <taxon>Helotiales</taxon>
        <taxon>Helotiales incertae sedis</taxon>
        <taxon>Amylocarpus</taxon>
    </lineage>
</organism>
<feature type="compositionally biased region" description="Basic and acidic residues" evidence="1">
    <location>
        <begin position="73"/>
        <end position="138"/>
    </location>
</feature>
<feature type="compositionally biased region" description="Basic and acidic residues" evidence="1">
    <location>
        <begin position="327"/>
        <end position="337"/>
    </location>
</feature>
<dbReference type="AlphaFoldDB" id="A0A9P8C5T1"/>
<dbReference type="EMBL" id="MU251444">
    <property type="protein sequence ID" value="KAG9235018.1"/>
    <property type="molecule type" value="Genomic_DNA"/>
</dbReference>
<feature type="region of interest" description="Disordered" evidence="1">
    <location>
        <begin position="322"/>
        <end position="403"/>
    </location>
</feature>
<dbReference type="Proteomes" id="UP000824998">
    <property type="component" value="Unassembled WGS sequence"/>
</dbReference>
<feature type="region of interest" description="Disordered" evidence="1">
    <location>
        <begin position="22"/>
        <end position="143"/>
    </location>
</feature>
<name>A0A9P8C5T1_9HELO</name>
<evidence type="ECO:0000313" key="2">
    <source>
        <dbReference type="EMBL" id="KAG9235018.1"/>
    </source>
</evidence>
<proteinExistence type="predicted"/>
<comment type="caution">
    <text evidence="2">The sequence shown here is derived from an EMBL/GenBank/DDBJ whole genome shotgun (WGS) entry which is preliminary data.</text>
</comment>
<sequence>MADAVKLTSSTPAEVEKTLEIATKLEKSPKQFETNTSKEFEEKSAQKPEEPKPEEPKPEESKPEKTVPAPKSTEPEIPKEEAPKSAEPEKTLEPTEKPTEPVKSPEKPKEKAPKSTNAADDKKNSDTNAEDKKPDAKNPDVPGSVTSTLVTAIETAVVNAGSSVVKEISTKSAADVKVIGESLQKEVAAETKDGLPSLAEVGESIVDVVETIAEEVVEGVEVVIDEVKAHPELIAEGAVAVGIGIASIVQPELIVGSVAMIGKMAADRAKRTANEIAVEAGNHVVKELSKDLNEELAGHKVEATTTKSSTVKDETTVDEAAGTVTAKKTESTHKETKVVISDENASAEPKSEDTETPKAKEDVPKPGTEERENFSQQTPGATEAATAPIVDTHTHNSLTKAHEKLDAILASGDKSPPEPAEDPNKNLSRRLESLHLKLDTLMLSNAEALTAAATKAEKATETATQEDMKALHDKLDKMHEALRIPSKTDDGLSPVHTKMDAIHEAILASAKTVTPEPVVDTNAETAATLDKLHPKLEAMQASIDKLTQALAARLETEAVAPALVREQPSALLAPESSGLSEEVVTAAETPKDAPPATEADPEASNTGEADEVAIPETTEPALAPASIDTADPTDGDSPAPPKPPAQKHVKRSSFFGGFFG</sequence>
<evidence type="ECO:0000256" key="1">
    <source>
        <dbReference type="SAM" id="MobiDB-lite"/>
    </source>
</evidence>
<feature type="compositionally biased region" description="Basic and acidic residues" evidence="1">
    <location>
        <begin position="349"/>
        <end position="373"/>
    </location>
</feature>
<reference evidence="2" key="1">
    <citation type="journal article" date="2021" name="IMA Fungus">
        <title>Genomic characterization of three marine fungi, including Emericellopsis atlantica sp. nov. with signatures of a generalist lifestyle and marine biomass degradation.</title>
        <authorList>
            <person name="Hagestad O.C."/>
            <person name="Hou L."/>
            <person name="Andersen J.H."/>
            <person name="Hansen E.H."/>
            <person name="Altermark B."/>
            <person name="Li C."/>
            <person name="Kuhnert E."/>
            <person name="Cox R.J."/>
            <person name="Crous P.W."/>
            <person name="Spatafora J.W."/>
            <person name="Lail K."/>
            <person name="Amirebrahimi M."/>
            <person name="Lipzen A."/>
            <person name="Pangilinan J."/>
            <person name="Andreopoulos W."/>
            <person name="Hayes R.D."/>
            <person name="Ng V."/>
            <person name="Grigoriev I.V."/>
            <person name="Jackson S.A."/>
            <person name="Sutton T.D.S."/>
            <person name="Dobson A.D.W."/>
            <person name="Rama T."/>
        </authorList>
    </citation>
    <scope>NUCLEOTIDE SEQUENCE</scope>
    <source>
        <strain evidence="2">TRa018bII</strain>
    </source>
</reference>
<feature type="region of interest" description="Disordered" evidence="1">
    <location>
        <begin position="571"/>
        <end position="660"/>
    </location>
</feature>